<dbReference type="InterPro" id="IPR002035">
    <property type="entry name" value="VWF_A"/>
</dbReference>
<dbReference type="Gene3D" id="3.40.50.410">
    <property type="entry name" value="von Willebrand factor, type A domain"/>
    <property type="match status" value="1"/>
</dbReference>
<dbReference type="InterPro" id="IPR036465">
    <property type="entry name" value="vWFA_dom_sf"/>
</dbReference>
<evidence type="ECO:0000259" key="2">
    <source>
        <dbReference type="PROSITE" id="PS50234"/>
    </source>
</evidence>
<dbReference type="SUPFAM" id="SSF53300">
    <property type="entry name" value="vWA-like"/>
    <property type="match status" value="1"/>
</dbReference>
<dbReference type="AlphaFoldDB" id="A0A6C0KQ43"/>
<evidence type="ECO:0000256" key="1">
    <source>
        <dbReference type="SAM" id="MobiDB-lite"/>
    </source>
</evidence>
<name>A0A6C0KQ43_9ZZZZ</name>
<protein>
    <recommendedName>
        <fullName evidence="2">VWFA domain-containing protein</fullName>
    </recommendedName>
</protein>
<feature type="region of interest" description="Disordered" evidence="1">
    <location>
        <begin position="422"/>
        <end position="462"/>
    </location>
</feature>
<dbReference type="InterPro" id="IPR051266">
    <property type="entry name" value="CLCR"/>
</dbReference>
<feature type="compositionally biased region" description="Low complexity" evidence="1">
    <location>
        <begin position="441"/>
        <end position="453"/>
    </location>
</feature>
<sequence length="462" mass="50969">MNFQAYPIRAHPESACIQAIVPDGEQRTPTHIILLIDVSASMKDEDKLVNVKSSLHFLLDYLGSQDQVTIITFSDNASTIVSQKDVTPLEKENTRERISMIAAERNTNISAAFIEARRCLHNNVGNRKTGILLLTDGNANMGITRDDHLVELVTDTVHTFPGTSISCIGYGTDHKASLLQSISGVGGGSYYVVHSLDDVATVLGDVLGGLISCTYQQVRVLLPLDTPVQTRYTVRKTDTHTEVIIGDLPAGASAVFLATLPSNAAVIMKGYDISNQFEFERTVHVTDNDDAVLQTNGNAHYLRFEVLSLLEEARRLMSLFVRDDTMKQHIAKIEQQIDVIQEYKRDHPHSLWDVLLHELQHCKRLMENYDRNKPSDAPHILSQHGSCLGRMRGIAVSSSGQPVAPPRIRQCFASPFQREISQNLSHDVSQANQDEEEEEPGAPVAAAAAASRPPAAPPKRNK</sequence>
<dbReference type="EMBL" id="MN740938">
    <property type="protein sequence ID" value="QHU18830.1"/>
    <property type="molecule type" value="Genomic_DNA"/>
</dbReference>
<accession>A0A6C0KQ43</accession>
<evidence type="ECO:0000313" key="3">
    <source>
        <dbReference type="EMBL" id="QHU18830.1"/>
    </source>
</evidence>
<feature type="compositionally biased region" description="Polar residues" evidence="1">
    <location>
        <begin position="422"/>
        <end position="432"/>
    </location>
</feature>
<reference evidence="3" key="1">
    <citation type="journal article" date="2020" name="Nature">
        <title>Giant virus diversity and host interactions through global metagenomics.</title>
        <authorList>
            <person name="Schulz F."/>
            <person name="Roux S."/>
            <person name="Paez-Espino D."/>
            <person name="Jungbluth S."/>
            <person name="Walsh D.A."/>
            <person name="Denef V.J."/>
            <person name="McMahon K.D."/>
            <person name="Konstantinidis K.T."/>
            <person name="Eloe-Fadrosh E.A."/>
            <person name="Kyrpides N.C."/>
            <person name="Woyke T."/>
        </authorList>
    </citation>
    <scope>NUCLEOTIDE SEQUENCE</scope>
    <source>
        <strain evidence="3">GVMAG-S-3300013006-158</strain>
    </source>
</reference>
<proteinExistence type="predicted"/>
<feature type="domain" description="VWFA" evidence="2">
    <location>
        <begin position="31"/>
        <end position="210"/>
    </location>
</feature>
<dbReference type="PANTHER" id="PTHR10579">
    <property type="entry name" value="CALCIUM-ACTIVATED CHLORIDE CHANNEL REGULATOR"/>
    <property type="match status" value="1"/>
</dbReference>
<dbReference type="Pfam" id="PF00092">
    <property type="entry name" value="VWA"/>
    <property type="match status" value="1"/>
</dbReference>
<dbReference type="SMART" id="SM00327">
    <property type="entry name" value="VWA"/>
    <property type="match status" value="1"/>
</dbReference>
<dbReference type="PROSITE" id="PS50234">
    <property type="entry name" value="VWFA"/>
    <property type="match status" value="1"/>
</dbReference>
<organism evidence="3">
    <name type="scientific">viral metagenome</name>
    <dbReference type="NCBI Taxonomy" id="1070528"/>
    <lineage>
        <taxon>unclassified sequences</taxon>
        <taxon>metagenomes</taxon>
        <taxon>organismal metagenomes</taxon>
    </lineage>
</organism>
<dbReference type="PANTHER" id="PTHR10579:SF43">
    <property type="entry name" value="ZINC FINGER (C3HC4-TYPE RING FINGER) FAMILY PROTEIN"/>
    <property type="match status" value="1"/>
</dbReference>